<evidence type="ECO:0000256" key="1">
    <source>
        <dbReference type="SAM" id="Phobius"/>
    </source>
</evidence>
<sequence length="100" mass="10929">MSPEQKLDQLLGRAAPPVRDIGFLTEVAQRVALRRAWLGAAAMLPWLVISCVLMWAIAPSMLELWPDLSAVIAMPVGALAGSAWLAISAVWLTRRLSRTH</sequence>
<accession>A0A7W9CI00</accession>
<comment type="caution">
    <text evidence="2">The sequence shown here is derived from an EMBL/GenBank/DDBJ whole genome shotgun (WGS) entry which is preliminary data.</text>
</comment>
<keyword evidence="1" id="KW-1133">Transmembrane helix</keyword>
<reference evidence="2 3" key="1">
    <citation type="submission" date="2020-08" db="EMBL/GenBank/DDBJ databases">
        <title>Genomic Encyclopedia of Type Strains, Phase IV (KMG-IV): sequencing the most valuable type-strain genomes for metagenomic binning, comparative biology and taxonomic classification.</title>
        <authorList>
            <person name="Goeker M."/>
        </authorList>
    </citation>
    <scope>NUCLEOTIDE SEQUENCE [LARGE SCALE GENOMIC DNA]</scope>
    <source>
        <strain evidence="2 3">DSM 4737</strain>
    </source>
</reference>
<proteinExistence type="predicted"/>
<protein>
    <submittedName>
        <fullName evidence="2">Uncharacterized protein</fullName>
    </submittedName>
</protein>
<dbReference type="Proteomes" id="UP000545037">
    <property type="component" value="Unassembled WGS sequence"/>
</dbReference>
<feature type="transmembrane region" description="Helical" evidence="1">
    <location>
        <begin position="36"/>
        <end position="58"/>
    </location>
</feature>
<evidence type="ECO:0000313" key="2">
    <source>
        <dbReference type="EMBL" id="MBB5745987.1"/>
    </source>
</evidence>
<keyword evidence="1" id="KW-0472">Membrane</keyword>
<feature type="transmembrane region" description="Helical" evidence="1">
    <location>
        <begin position="70"/>
        <end position="92"/>
    </location>
</feature>
<name>A0A7W9CI00_9CAUL</name>
<gene>
    <name evidence="2" type="ORF">GGR13_001571</name>
</gene>
<evidence type="ECO:0000313" key="3">
    <source>
        <dbReference type="Proteomes" id="UP000545037"/>
    </source>
</evidence>
<dbReference type="AlphaFoldDB" id="A0A7W9CI00"/>
<dbReference type="EMBL" id="JACHOR010000002">
    <property type="protein sequence ID" value="MBB5745987.1"/>
    <property type="molecule type" value="Genomic_DNA"/>
</dbReference>
<keyword evidence="1" id="KW-0812">Transmembrane</keyword>
<organism evidence="2 3">
    <name type="scientific">Brevundimonas variabilis</name>
    <dbReference type="NCBI Taxonomy" id="74312"/>
    <lineage>
        <taxon>Bacteria</taxon>
        <taxon>Pseudomonadati</taxon>
        <taxon>Pseudomonadota</taxon>
        <taxon>Alphaproteobacteria</taxon>
        <taxon>Caulobacterales</taxon>
        <taxon>Caulobacteraceae</taxon>
        <taxon>Brevundimonas</taxon>
    </lineage>
</organism>
<dbReference type="RefSeq" id="WP_183212942.1">
    <property type="nucleotide sequence ID" value="NZ_JACHOR010000002.1"/>
</dbReference>
<keyword evidence="3" id="KW-1185">Reference proteome</keyword>